<feature type="transmembrane region" description="Helical" evidence="6">
    <location>
        <begin position="33"/>
        <end position="56"/>
    </location>
</feature>
<accession>A0ABQ9Y160</accession>
<protein>
    <submittedName>
        <fullName evidence="9">Hemerythrin</fullName>
    </submittedName>
</protein>
<feature type="transmembrane region" description="Helical" evidence="6">
    <location>
        <begin position="164"/>
        <end position="189"/>
    </location>
</feature>
<keyword evidence="6" id="KW-0472">Membrane</keyword>
<evidence type="ECO:0000256" key="6">
    <source>
        <dbReference type="SAM" id="Phobius"/>
    </source>
</evidence>
<feature type="domain" description="TmcB/TmcC TPR repeats" evidence="8">
    <location>
        <begin position="392"/>
        <end position="510"/>
    </location>
</feature>
<feature type="region of interest" description="Disordered" evidence="5">
    <location>
        <begin position="858"/>
        <end position="887"/>
    </location>
</feature>
<keyword evidence="3" id="KW-0408">Iron</keyword>
<evidence type="ECO:0000256" key="2">
    <source>
        <dbReference type="ARBA" id="ARBA00022723"/>
    </source>
</evidence>
<comment type="similarity">
    <text evidence="1">Belongs to the hemerythrin family.</text>
</comment>
<dbReference type="InterPro" id="IPR012827">
    <property type="entry name" value="Hemerythrin_metal-bd"/>
</dbReference>
<evidence type="ECO:0000256" key="4">
    <source>
        <dbReference type="SAM" id="Coils"/>
    </source>
</evidence>
<dbReference type="NCBIfam" id="NF033749">
    <property type="entry name" value="bact_hemeryth"/>
    <property type="match status" value="1"/>
</dbReference>
<feature type="transmembrane region" description="Helical" evidence="6">
    <location>
        <begin position="130"/>
        <end position="152"/>
    </location>
</feature>
<feature type="transmembrane region" description="Helical" evidence="6">
    <location>
        <begin position="1258"/>
        <end position="1285"/>
    </location>
</feature>
<feature type="transmembrane region" description="Helical" evidence="6">
    <location>
        <begin position="95"/>
        <end position="118"/>
    </location>
</feature>
<evidence type="ECO:0000313" key="10">
    <source>
        <dbReference type="Proteomes" id="UP001281761"/>
    </source>
</evidence>
<dbReference type="SUPFAM" id="SSF47188">
    <property type="entry name" value="Hemerythrin-like"/>
    <property type="match status" value="1"/>
</dbReference>
<evidence type="ECO:0000313" key="9">
    <source>
        <dbReference type="EMBL" id="KAK2957477.1"/>
    </source>
</evidence>
<organism evidence="9 10">
    <name type="scientific">Blattamonas nauphoetae</name>
    <dbReference type="NCBI Taxonomy" id="2049346"/>
    <lineage>
        <taxon>Eukaryota</taxon>
        <taxon>Metamonada</taxon>
        <taxon>Preaxostyla</taxon>
        <taxon>Oxymonadida</taxon>
        <taxon>Blattamonas</taxon>
    </lineage>
</organism>
<dbReference type="PANTHER" id="PTHR31600">
    <property type="entry name" value="TINY MACROCYSTS PROTEIN B-RELATED"/>
    <property type="match status" value="1"/>
</dbReference>
<gene>
    <name evidence="9" type="ORF">BLNAU_7634</name>
</gene>
<proteinExistence type="inferred from homology"/>
<dbReference type="Gene3D" id="1.20.120.50">
    <property type="entry name" value="Hemerythrin-like"/>
    <property type="match status" value="1"/>
</dbReference>
<dbReference type="CDD" id="cd12107">
    <property type="entry name" value="Hemerythrin"/>
    <property type="match status" value="1"/>
</dbReference>
<keyword evidence="6" id="KW-0812">Transmembrane</keyword>
<dbReference type="NCBIfam" id="TIGR02481">
    <property type="entry name" value="hemeryth_dom"/>
    <property type="match status" value="1"/>
</dbReference>
<dbReference type="InterPro" id="IPR052994">
    <property type="entry name" value="Tiny_macrocysts_regulators"/>
</dbReference>
<dbReference type="Proteomes" id="UP001281761">
    <property type="component" value="Unassembled WGS sequence"/>
</dbReference>
<keyword evidence="6" id="KW-1133">Transmembrane helix</keyword>
<feature type="transmembrane region" description="Helical" evidence="6">
    <location>
        <begin position="594"/>
        <end position="627"/>
    </location>
</feature>
<evidence type="ECO:0000259" key="7">
    <source>
        <dbReference type="Pfam" id="PF01814"/>
    </source>
</evidence>
<reference evidence="9 10" key="1">
    <citation type="journal article" date="2022" name="bioRxiv">
        <title>Genomics of Preaxostyla Flagellates Illuminates Evolutionary Transitions and the Path Towards Mitochondrial Loss.</title>
        <authorList>
            <person name="Novak L.V.F."/>
            <person name="Treitli S.C."/>
            <person name="Pyrih J."/>
            <person name="Halakuc P."/>
            <person name="Pipaliya S.V."/>
            <person name="Vacek V."/>
            <person name="Brzon O."/>
            <person name="Soukal P."/>
            <person name="Eme L."/>
            <person name="Dacks J.B."/>
            <person name="Karnkowska A."/>
            <person name="Elias M."/>
            <person name="Hampl V."/>
        </authorList>
    </citation>
    <scope>NUCLEOTIDE SEQUENCE [LARGE SCALE GENOMIC DNA]</scope>
    <source>
        <strain evidence="9">NAU3</strain>
        <tissue evidence="9">Gut</tissue>
    </source>
</reference>
<feature type="compositionally biased region" description="Basic and acidic residues" evidence="5">
    <location>
        <begin position="986"/>
        <end position="995"/>
    </location>
</feature>
<evidence type="ECO:0000256" key="1">
    <source>
        <dbReference type="ARBA" id="ARBA00010587"/>
    </source>
</evidence>
<dbReference type="InterPro" id="IPR035938">
    <property type="entry name" value="Hemerythrin-like_sf"/>
</dbReference>
<evidence type="ECO:0000259" key="8">
    <source>
        <dbReference type="Pfam" id="PF25474"/>
    </source>
</evidence>
<feature type="compositionally biased region" description="Polar residues" evidence="5">
    <location>
        <begin position="859"/>
        <end position="875"/>
    </location>
</feature>
<feature type="domain" description="Hemerythrin-like" evidence="7">
    <location>
        <begin position="1559"/>
        <end position="1670"/>
    </location>
</feature>
<keyword evidence="10" id="KW-1185">Reference proteome</keyword>
<feature type="transmembrane region" description="Helical" evidence="6">
    <location>
        <begin position="799"/>
        <end position="827"/>
    </location>
</feature>
<evidence type="ECO:0000256" key="3">
    <source>
        <dbReference type="ARBA" id="ARBA00023004"/>
    </source>
</evidence>
<feature type="transmembrane region" description="Helical" evidence="6">
    <location>
        <begin position="68"/>
        <end position="89"/>
    </location>
</feature>
<evidence type="ECO:0000256" key="5">
    <source>
        <dbReference type="SAM" id="MobiDB-lite"/>
    </source>
</evidence>
<feature type="region of interest" description="Disordered" evidence="5">
    <location>
        <begin position="937"/>
        <end position="996"/>
    </location>
</feature>
<feature type="compositionally biased region" description="Basic residues" evidence="5">
    <location>
        <begin position="964"/>
        <end position="974"/>
    </location>
</feature>
<feature type="coiled-coil region" evidence="4">
    <location>
        <begin position="1218"/>
        <end position="1256"/>
    </location>
</feature>
<dbReference type="EMBL" id="JARBJD010000046">
    <property type="protein sequence ID" value="KAK2957477.1"/>
    <property type="molecule type" value="Genomic_DNA"/>
</dbReference>
<name>A0ABQ9Y160_9EUKA</name>
<dbReference type="PANTHER" id="PTHR31600:SF2">
    <property type="entry name" value="GAMETE ENRICHED GENE 10 PROTEIN-RELATED"/>
    <property type="match status" value="1"/>
</dbReference>
<comment type="caution">
    <text evidence="9">The sequence shown here is derived from an EMBL/GenBank/DDBJ whole genome shotgun (WGS) entry which is preliminary data.</text>
</comment>
<keyword evidence="2" id="KW-0479">Metal-binding</keyword>
<feature type="region of interest" description="Disordered" evidence="5">
    <location>
        <begin position="1195"/>
        <end position="1214"/>
    </location>
</feature>
<feature type="transmembrane region" description="Helical" evidence="6">
    <location>
        <begin position="1305"/>
        <end position="1323"/>
    </location>
</feature>
<dbReference type="Pfam" id="PF01814">
    <property type="entry name" value="Hemerythrin"/>
    <property type="match status" value="1"/>
</dbReference>
<keyword evidence="4" id="KW-0175">Coiled coil</keyword>
<dbReference type="InterPro" id="IPR012312">
    <property type="entry name" value="Hemerythrin-like"/>
</dbReference>
<sequence length="1727" mass="192921">MQVPLITYSGMGITCFFSSSKTLPSFCTDATRVFGILFPILYFVLIFLFYTVAHFFVYDSELSSKAPLARRSGSLTMTAFVLLSVAYFVNSFLIYINPTASCIIVTVIHLLIALLFLTMQPFYSLIGNQIITATFAAAFGGGVSACLLPIFAKIPAANGVVGGLVSWIFIIGLPLLLAFGSVFAVKGIYSSKWIIKPLKGSDVASTDNVPNEFLPPLFSNQLVDEEEKKRYLNDVIGFTLKVDKKDVSYLFSYNPEKPPDADDIHHISANIVKQNGVSLPLMPLYHIQDKSVQKILAKQFTSVRACDGQLRFLQNYKLSHEKVIVELVDQLFKIILKKQQFSTSPKLRVLYALFLSSFRPNSFAIASQLQQVCQLYPNWSTRWVTFLKTKESEGRRRNEEENDRGSVSYQVMLQLSTAEKYTDVARAHLEQMWLLLQRRNIDVNKIQNQAEHIALNKKKAETIFISLLDSNPNNYQAMRKYGTLLRDIECEDGYASILFHQADILEEASANTQAMQMEKKTEVDELEEITSGLLGAETVGTLPSAFGISTGTQSLASLDKADASRIDEARKQKGDEKSVLMVLDKVKEKKGEKVLPFIGISIVVVLLVMTLTFLGSFIGLVVIYGSFANNGVSLVTLCDIICSATLSLSQCADLQFTVIFPTPQGDYVPPNFTELVDKIYTRCTTINMMQKSLWEITSSLSFWKNNNLILLSPDMTSAFPTHLITRVSQTPTSFLKLIGTTNDAISDYVEGLQQGGFLWTSTLELVAFLVYNVPLSLCEGVKRAMLEIVDSLVKSQITLLIILVILMVLIVVIVVVVLVIPIFRAILRNNTHRRNEMRKLCMLPSETIQKQLERLDPSYSDQNTVNSTTHSTSQLAPLEREDNGFGATRQPTIAEGVEMHEMDDDAKHEETPFIASAQTAVLSHHQESDHEMTEPLLLENNQPGSPVVAELSHASEDQPDSSAPKKKKKKKKKKQVGEDADNDQDGEPKQEHEQEPEQVLLILNDEEGEDHADENTPFNMQNTPPLIEFDDDVDSVKAPAPPIQEVPPTGSASLQPPMTEQQMMFMRMMQMQQQTQNMDPLQAQQFQMMQQQMMHNRSTPNLQFNNYASTQSLLAAMQLNPSQVPSPTMIPSQSMPHAQFVQPPTHTQSMTQYGGMTGSPTNGMLPAFTPLQSGRSPIRSPLQTHPSLSHFTPQYLAGATSSTPTPPSEPQDASKVQLSILEQMKKEEDEEKQNALMQKEEDVEEKLRSLKQATRKRTLAQLAIGTLLVFALTALFFVFGIISLLQVTSSAEKLLMNGYRRNVLTQIRLTLAVYVSGLCLSAAPDAEYDLSSKYTTEVFTTNSQYNTYPGQAKFIEKLVSLFSVLNSILQLGSVDSPITGDSDLDSIIISRTQNSNDEIDDLLSGNTSCLMKITHVCTPGRIPGLEDEFYGLNALLIQFTTRVTSIISVQFHGALAHETDFIFAWKAAELDLDEGIQEYSNIISNELSTRITTFQAIQLIVFILTIIGTLVVSLLLFLPIPSAIRDTTFVTQTISNLSEVKEMEAVKWSDELVTQAGRIDYAHQVLIDSLAVTARMHANKDARKKIQNRVDNLVMYTATHFSDEEAMMKKYQYPHQTQKEHLKAHVRLFRSLVDFANTVPDVSKMTQSEVVTFCSQWITRHIKTMDKDLGSFLLSKASAQILSQTPNLDITIVPPSFELFLNSESCSMAEKNQWERTLERILAPKDS</sequence>
<feature type="transmembrane region" description="Helical" evidence="6">
    <location>
        <begin position="1499"/>
        <end position="1520"/>
    </location>
</feature>
<dbReference type="Pfam" id="PF25474">
    <property type="entry name" value="TPR_TmcB"/>
    <property type="match status" value="1"/>
</dbReference>
<dbReference type="InterPro" id="IPR057352">
    <property type="entry name" value="TPR_TmcB/C"/>
</dbReference>